<protein>
    <submittedName>
        <fullName evidence="1">Uncharacterized protein</fullName>
    </submittedName>
</protein>
<accession>A0ACB8F0U1</accession>
<proteinExistence type="predicted"/>
<gene>
    <name evidence="1" type="ORF">K3G42_016401</name>
</gene>
<sequence length="105" mass="11731">MNEWSAAVESTVMFSRLIILTESRCANFPLGVWQKNPQQTGQSGRYLGPQQNGMANSHHTIRFEVNRIAFVQAGGACSMAHMFQSNLLCCGFYLEVFSLVLRGNE</sequence>
<evidence type="ECO:0000313" key="1">
    <source>
        <dbReference type="EMBL" id="KAH7998412.1"/>
    </source>
</evidence>
<dbReference type="EMBL" id="CM037625">
    <property type="protein sequence ID" value="KAH7998412.1"/>
    <property type="molecule type" value="Genomic_DNA"/>
</dbReference>
<keyword evidence="2" id="KW-1185">Reference proteome</keyword>
<organism evidence="1 2">
    <name type="scientific">Sphaerodactylus townsendi</name>
    <dbReference type="NCBI Taxonomy" id="933632"/>
    <lineage>
        <taxon>Eukaryota</taxon>
        <taxon>Metazoa</taxon>
        <taxon>Chordata</taxon>
        <taxon>Craniata</taxon>
        <taxon>Vertebrata</taxon>
        <taxon>Euteleostomi</taxon>
        <taxon>Lepidosauria</taxon>
        <taxon>Squamata</taxon>
        <taxon>Bifurcata</taxon>
        <taxon>Gekkota</taxon>
        <taxon>Sphaerodactylidae</taxon>
        <taxon>Sphaerodactylus</taxon>
    </lineage>
</organism>
<reference evidence="1" key="1">
    <citation type="submission" date="2021-08" db="EMBL/GenBank/DDBJ databases">
        <title>The first chromosome-level gecko genome reveals the dynamic sex chromosomes of Neotropical dwarf geckos (Sphaerodactylidae: Sphaerodactylus).</title>
        <authorList>
            <person name="Pinto B.J."/>
            <person name="Keating S.E."/>
            <person name="Gamble T."/>
        </authorList>
    </citation>
    <scope>NUCLEOTIDE SEQUENCE</scope>
    <source>
        <strain evidence="1">TG3544</strain>
    </source>
</reference>
<evidence type="ECO:0000313" key="2">
    <source>
        <dbReference type="Proteomes" id="UP000827872"/>
    </source>
</evidence>
<name>A0ACB8F0U1_9SAUR</name>
<dbReference type="Proteomes" id="UP000827872">
    <property type="component" value="Linkage Group LG12"/>
</dbReference>
<comment type="caution">
    <text evidence="1">The sequence shown here is derived from an EMBL/GenBank/DDBJ whole genome shotgun (WGS) entry which is preliminary data.</text>
</comment>